<evidence type="ECO:0000313" key="2">
    <source>
        <dbReference type="Proteomes" id="UP000276133"/>
    </source>
</evidence>
<accession>A0A3M7SQ34</accession>
<dbReference type="Proteomes" id="UP000276133">
    <property type="component" value="Unassembled WGS sequence"/>
</dbReference>
<dbReference type="AlphaFoldDB" id="A0A3M7SQ34"/>
<organism evidence="1 2">
    <name type="scientific">Brachionus plicatilis</name>
    <name type="common">Marine rotifer</name>
    <name type="synonym">Brachionus muelleri</name>
    <dbReference type="NCBI Taxonomy" id="10195"/>
    <lineage>
        <taxon>Eukaryota</taxon>
        <taxon>Metazoa</taxon>
        <taxon>Spiralia</taxon>
        <taxon>Gnathifera</taxon>
        <taxon>Rotifera</taxon>
        <taxon>Eurotatoria</taxon>
        <taxon>Monogononta</taxon>
        <taxon>Pseudotrocha</taxon>
        <taxon>Ploima</taxon>
        <taxon>Brachionidae</taxon>
        <taxon>Brachionus</taxon>
    </lineage>
</organism>
<protein>
    <submittedName>
        <fullName evidence="1">Uncharacterized protein</fullName>
    </submittedName>
</protein>
<comment type="caution">
    <text evidence="1">The sequence shown here is derived from an EMBL/GenBank/DDBJ whole genome shotgun (WGS) entry which is preliminary data.</text>
</comment>
<dbReference type="EMBL" id="REGN01000953">
    <property type="protein sequence ID" value="RNA37971.1"/>
    <property type="molecule type" value="Genomic_DNA"/>
</dbReference>
<proteinExistence type="predicted"/>
<name>A0A3M7SQ34_BRAPC</name>
<reference evidence="1 2" key="1">
    <citation type="journal article" date="2018" name="Sci. Rep.">
        <title>Genomic signatures of local adaptation to the degree of environmental predictability in rotifers.</title>
        <authorList>
            <person name="Franch-Gras L."/>
            <person name="Hahn C."/>
            <person name="Garcia-Roger E.M."/>
            <person name="Carmona M.J."/>
            <person name="Serra M."/>
            <person name="Gomez A."/>
        </authorList>
    </citation>
    <scope>NUCLEOTIDE SEQUENCE [LARGE SCALE GENOMIC DNA]</scope>
    <source>
        <strain evidence="1">HYR1</strain>
    </source>
</reference>
<sequence length="105" mass="12081">MAELNSTYLNLLTFDLIDFLHTTTSTQNRDIFIEIKREKNIKGITDEVFFENDCKLFNKNLIGEEHVIVDPKCLSSKILDSGFVDSSGLKKEPLLKYFTSDVILF</sequence>
<evidence type="ECO:0000313" key="1">
    <source>
        <dbReference type="EMBL" id="RNA37971.1"/>
    </source>
</evidence>
<gene>
    <name evidence="1" type="ORF">BpHYR1_034797</name>
</gene>
<keyword evidence="2" id="KW-1185">Reference proteome</keyword>